<keyword evidence="2" id="KW-1185">Reference proteome</keyword>
<dbReference type="CDD" id="cd00586">
    <property type="entry name" value="4HBT"/>
    <property type="match status" value="1"/>
</dbReference>
<protein>
    <recommendedName>
        <fullName evidence="3">Thioesterase</fullName>
    </recommendedName>
</protein>
<dbReference type="SUPFAM" id="SSF54637">
    <property type="entry name" value="Thioesterase/thiol ester dehydrase-isomerase"/>
    <property type="match status" value="1"/>
</dbReference>
<name>A0AAE4MD34_9EURY</name>
<gene>
    <name evidence="1" type="ORF">McpAg1_10980</name>
</gene>
<evidence type="ECO:0000313" key="1">
    <source>
        <dbReference type="EMBL" id="MDV0441885.1"/>
    </source>
</evidence>
<dbReference type="InterPro" id="IPR050563">
    <property type="entry name" value="4-hydroxybenzoyl-CoA_TE"/>
</dbReference>
<dbReference type="PANTHER" id="PTHR31793:SF39">
    <property type="entry name" value="THIOESTERASE_THIOL ESTER DEHYDRASE-ISOMERASE"/>
    <property type="match status" value="1"/>
</dbReference>
<evidence type="ECO:0008006" key="3">
    <source>
        <dbReference type="Google" id="ProtNLM"/>
    </source>
</evidence>
<reference evidence="1" key="1">
    <citation type="submission" date="2023-06" db="EMBL/GenBank/DDBJ databases">
        <title>Genome sequence of Methancorpusculaceae sp. Ag1.</title>
        <authorList>
            <person name="Protasov E."/>
            <person name="Platt K."/>
            <person name="Poehlein A."/>
            <person name="Daniel R."/>
            <person name="Brune A."/>
        </authorList>
    </citation>
    <scope>NUCLEOTIDE SEQUENCE</scope>
    <source>
        <strain evidence="1">Ag1</strain>
    </source>
</reference>
<proteinExistence type="predicted"/>
<accession>A0AAE4MD34</accession>
<dbReference type="Gene3D" id="3.10.129.10">
    <property type="entry name" value="Hotdog Thioesterase"/>
    <property type="match status" value="1"/>
</dbReference>
<comment type="caution">
    <text evidence="1">The sequence shown here is derived from an EMBL/GenBank/DDBJ whole genome shotgun (WGS) entry which is preliminary data.</text>
</comment>
<dbReference type="PANTHER" id="PTHR31793">
    <property type="entry name" value="4-HYDROXYBENZOYL-COA THIOESTERASE FAMILY MEMBER"/>
    <property type="match status" value="1"/>
</dbReference>
<dbReference type="Proteomes" id="UP001273136">
    <property type="component" value="Unassembled WGS sequence"/>
</dbReference>
<dbReference type="InterPro" id="IPR029069">
    <property type="entry name" value="HotDog_dom_sf"/>
</dbReference>
<dbReference type="AlphaFoldDB" id="A0AAE4MD34"/>
<organism evidence="1 2">
    <name type="scientific">Methanorbis furvi</name>
    <dbReference type="NCBI Taxonomy" id="3028299"/>
    <lineage>
        <taxon>Archaea</taxon>
        <taxon>Methanobacteriati</taxon>
        <taxon>Methanobacteriota</taxon>
        <taxon>Stenosarchaea group</taxon>
        <taxon>Methanomicrobia</taxon>
        <taxon>Methanomicrobiales</taxon>
        <taxon>Methanocorpusculaceae</taxon>
        <taxon>Methanorbis</taxon>
    </lineage>
</organism>
<dbReference type="Pfam" id="PF13279">
    <property type="entry name" value="4HBT_2"/>
    <property type="match status" value="1"/>
</dbReference>
<evidence type="ECO:0000313" key="2">
    <source>
        <dbReference type="Proteomes" id="UP001273136"/>
    </source>
</evidence>
<dbReference type="EMBL" id="JAWDKA010000005">
    <property type="protein sequence ID" value="MDV0441885.1"/>
    <property type="molecule type" value="Genomic_DNA"/>
</dbReference>
<sequence>MQLKTVIRVDWDDLDAYGHVNNLIILRYVQTSRIHLCEEVGLMKGSTRPAHAPILAATSCRYCKPLYYPGTVTVDSVVTEVKNTSFLISHSIYDSDANLIATAEDVLVYFDYESECKTPIPDDLRERLLRFCSTETK</sequence>
<dbReference type="GO" id="GO:0047617">
    <property type="term" value="F:fatty acyl-CoA hydrolase activity"/>
    <property type="evidence" value="ECO:0007669"/>
    <property type="project" value="TreeGrafter"/>
</dbReference>
<dbReference type="RefSeq" id="WP_338094289.1">
    <property type="nucleotide sequence ID" value="NZ_JAWDKA010000005.1"/>
</dbReference>